<organism evidence="2 3">
    <name type="scientific">Kouleothrix aurantiaca</name>
    <dbReference type="NCBI Taxonomy" id="186479"/>
    <lineage>
        <taxon>Bacteria</taxon>
        <taxon>Bacillati</taxon>
        <taxon>Chloroflexota</taxon>
        <taxon>Chloroflexia</taxon>
        <taxon>Chloroflexales</taxon>
        <taxon>Roseiflexineae</taxon>
        <taxon>Roseiflexaceae</taxon>
        <taxon>Kouleothrix</taxon>
    </lineage>
</organism>
<protein>
    <submittedName>
        <fullName evidence="2">Uncharacterized protein</fullName>
    </submittedName>
</protein>
<feature type="non-terminal residue" evidence="2">
    <location>
        <position position="175"/>
    </location>
</feature>
<sequence length="175" mass="18592">MPIPEVELNKGYILVAASDQIGQVRDRLPASAGTRAYTYVVWPLPSGLFQVVRWLEIEALAGANSQITLTSVIGSLPGLPMPVAAVEQDSMGLSGARDQRDAQPGKRLVVLRNGAVLGLFTRELRGAEDLPPDPFIAKTPARPRTLSDEPIPAAMPVPEALPAEDAPPAADTRVV</sequence>
<proteinExistence type="predicted"/>
<evidence type="ECO:0000256" key="1">
    <source>
        <dbReference type="SAM" id="MobiDB-lite"/>
    </source>
</evidence>
<dbReference type="EMBL" id="LJCR01001455">
    <property type="protein sequence ID" value="KPV50328.1"/>
    <property type="molecule type" value="Genomic_DNA"/>
</dbReference>
<keyword evidence="3" id="KW-1185">Reference proteome</keyword>
<accession>A0A0P9DCR0</accession>
<dbReference type="Proteomes" id="UP000050509">
    <property type="component" value="Unassembled WGS sequence"/>
</dbReference>
<gene>
    <name evidence="2" type="ORF">SE17_27585</name>
</gene>
<evidence type="ECO:0000313" key="2">
    <source>
        <dbReference type="EMBL" id="KPV50328.1"/>
    </source>
</evidence>
<evidence type="ECO:0000313" key="3">
    <source>
        <dbReference type="Proteomes" id="UP000050509"/>
    </source>
</evidence>
<feature type="region of interest" description="Disordered" evidence="1">
    <location>
        <begin position="130"/>
        <end position="175"/>
    </location>
</feature>
<dbReference type="AlphaFoldDB" id="A0A0P9DCR0"/>
<comment type="caution">
    <text evidence="2">The sequence shown here is derived from an EMBL/GenBank/DDBJ whole genome shotgun (WGS) entry which is preliminary data.</text>
</comment>
<reference evidence="2 3" key="1">
    <citation type="submission" date="2015-09" db="EMBL/GenBank/DDBJ databases">
        <title>Draft genome sequence of Kouleothrix aurantiaca JCM 19913.</title>
        <authorList>
            <person name="Hemp J."/>
        </authorList>
    </citation>
    <scope>NUCLEOTIDE SEQUENCE [LARGE SCALE GENOMIC DNA]</scope>
    <source>
        <strain evidence="2 3">COM-B</strain>
    </source>
</reference>
<name>A0A0P9DCR0_9CHLR</name>
<feature type="compositionally biased region" description="Low complexity" evidence="1">
    <location>
        <begin position="156"/>
        <end position="175"/>
    </location>
</feature>